<dbReference type="GO" id="GO:0043565">
    <property type="term" value="F:sequence-specific DNA binding"/>
    <property type="evidence" value="ECO:0007669"/>
    <property type="project" value="InterPro"/>
</dbReference>
<keyword evidence="4" id="KW-0812">Transmembrane</keyword>
<feature type="transmembrane region" description="Helical" evidence="4">
    <location>
        <begin position="280"/>
        <end position="301"/>
    </location>
</feature>
<feature type="domain" description="HTH araC/xylS-type" evidence="5">
    <location>
        <begin position="596"/>
        <end position="695"/>
    </location>
</feature>
<dbReference type="Proteomes" id="UP000647416">
    <property type="component" value="Unassembled WGS sequence"/>
</dbReference>
<dbReference type="GO" id="GO:0003700">
    <property type="term" value="F:DNA-binding transcription factor activity"/>
    <property type="evidence" value="ECO:0007669"/>
    <property type="project" value="InterPro"/>
</dbReference>
<dbReference type="PANTHER" id="PTHR43280:SF2">
    <property type="entry name" value="HTH-TYPE TRANSCRIPTIONAL REGULATOR EXSA"/>
    <property type="match status" value="1"/>
</dbReference>
<keyword evidence="4" id="KW-0472">Membrane</keyword>
<dbReference type="PROSITE" id="PS00041">
    <property type="entry name" value="HTH_ARAC_FAMILY_1"/>
    <property type="match status" value="1"/>
</dbReference>
<dbReference type="InterPro" id="IPR009057">
    <property type="entry name" value="Homeodomain-like_sf"/>
</dbReference>
<evidence type="ECO:0000256" key="4">
    <source>
        <dbReference type="SAM" id="Phobius"/>
    </source>
</evidence>
<evidence type="ECO:0000256" key="2">
    <source>
        <dbReference type="ARBA" id="ARBA00023125"/>
    </source>
</evidence>
<name>A0A926FDX7_9FIRM</name>
<evidence type="ECO:0000256" key="1">
    <source>
        <dbReference type="ARBA" id="ARBA00023015"/>
    </source>
</evidence>
<keyword evidence="3" id="KW-0804">Transcription</keyword>
<evidence type="ECO:0000313" key="6">
    <source>
        <dbReference type="EMBL" id="MBC8596529.1"/>
    </source>
</evidence>
<keyword evidence="7" id="KW-1185">Reference proteome</keyword>
<comment type="caution">
    <text evidence="6">The sequence shown here is derived from an EMBL/GenBank/DDBJ whole genome shotgun (WGS) entry which is preliminary data.</text>
</comment>
<dbReference type="Pfam" id="PF12833">
    <property type="entry name" value="HTH_18"/>
    <property type="match status" value="1"/>
</dbReference>
<dbReference type="Gene3D" id="1.10.10.60">
    <property type="entry name" value="Homeodomain-like"/>
    <property type="match status" value="1"/>
</dbReference>
<dbReference type="EMBL" id="JACRTE010000006">
    <property type="protein sequence ID" value="MBC8596529.1"/>
    <property type="molecule type" value="Genomic_DNA"/>
</dbReference>
<feature type="transmembrane region" description="Helical" evidence="4">
    <location>
        <begin position="16"/>
        <end position="35"/>
    </location>
</feature>
<sequence length="703" mass="81585">MKLLSEKLKSKRTKEFLTLFLTLTAAILTLIVPLYKITYDSIKTRVYKETESQVTFLADMIDSEIMMCHKMKGNYRNDPTYSMLKNMNGFDASAQHIILKNFADDFSSKANMMPVNDYFYIFFSNNNVALDKQNTFDNIEPLFENYIKIDNMDYKRFRDYIFDADKGVTVKYFDNMEINGDKIKGIAVFYPMDMHIGLPPETVLMIVYNVESLFGKVGMSNYRDAFCSVSLGGETLYSNGGAESNTPVISAMCKNIDLIFNVKISDKYFDEYMIGFKRFILFYAIILFAFIICMELFISWYTKKPVRRTVRLVSQIMGDKNIHSEEEMYKAIGRMKTDKRKSDKAFLLTMFLRPLDEAECEFIKKKYPAFPESFVMVLFLSENITAKILELLLSKNNIEYSEILSPKKGENVVIFDCTDLPNMAELDKKLDDIVFSVKKNGMDFTAVMGTPCNGIENFYYMYVRLKDYNRLIDHSGFFRLADNAENDGERNLDMSKSEKLREYIACGQAFEAKKIVYGQWYDIMADKSTANVDIERFFYSQIGIISEIAYKVRYDGEIAKYDPKIKVSELAFMIAADIDAICELINKRQSQYDEYGKVLEFIGANFNKVNFCMADVEEKFGITGKTVNKIVKSRTGRTFTEYVEEHRLDMVKKCLLESDDEVKTVSEKCGFYNYDTFYKFFKKHMGISPAKWRKMNISQGDKD</sequence>
<protein>
    <submittedName>
        <fullName evidence="6">AraC family transcriptional regulator</fullName>
    </submittedName>
</protein>
<dbReference type="AlphaFoldDB" id="A0A926FDX7"/>
<evidence type="ECO:0000256" key="3">
    <source>
        <dbReference type="ARBA" id="ARBA00023163"/>
    </source>
</evidence>
<keyword evidence="2" id="KW-0238">DNA-binding</keyword>
<dbReference type="InterPro" id="IPR018062">
    <property type="entry name" value="HTH_AraC-typ_CS"/>
</dbReference>
<dbReference type="SMART" id="SM00342">
    <property type="entry name" value="HTH_ARAC"/>
    <property type="match status" value="1"/>
</dbReference>
<gene>
    <name evidence="6" type="ORF">H8706_06560</name>
</gene>
<reference evidence="6" key="1">
    <citation type="submission" date="2020-08" db="EMBL/GenBank/DDBJ databases">
        <title>Genome public.</title>
        <authorList>
            <person name="Liu C."/>
            <person name="Sun Q."/>
        </authorList>
    </citation>
    <scope>NUCLEOTIDE SEQUENCE</scope>
    <source>
        <strain evidence="6">NSJ-50</strain>
    </source>
</reference>
<dbReference type="InterPro" id="IPR018060">
    <property type="entry name" value="HTH_AraC"/>
</dbReference>
<dbReference type="PROSITE" id="PS01124">
    <property type="entry name" value="HTH_ARAC_FAMILY_2"/>
    <property type="match status" value="1"/>
</dbReference>
<evidence type="ECO:0000313" key="7">
    <source>
        <dbReference type="Proteomes" id="UP000647416"/>
    </source>
</evidence>
<evidence type="ECO:0000259" key="5">
    <source>
        <dbReference type="PROSITE" id="PS01124"/>
    </source>
</evidence>
<dbReference type="RefSeq" id="WP_262431997.1">
    <property type="nucleotide sequence ID" value="NZ_JACRTE010000006.1"/>
</dbReference>
<keyword evidence="4" id="KW-1133">Transmembrane helix</keyword>
<dbReference type="SUPFAM" id="SSF46689">
    <property type="entry name" value="Homeodomain-like"/>
    <property type="match status" value="1"/>
</dbReference>
<proteinExistence type="predicted"/>
<keyword evidence="1" id="KW-0805">Transcription regulation</keyword>
<dbReference type="PANTHER" id="PTHR43280">
    <property type="entry name" value="ARAC-FAMILY TRANSCRIPTIONAL REGULATOR"/>
    <property type="match status" value="1"/>
</dbReference>
<accession>A0A926FDX7</accession>
<organism evidence="6 7">
    <name type="scientific">Qingrenia yutianensis</name>
    <dbReference type="NCBI Taxonomy" id="2763676"/>
    <lineage>
        <taxon>Bacteria</taxon>
        <taxon>Bacillati</taxon>
        <taxon>Bacillota</taxon>
        <taxon>Clostridia</taxon>
        <taxon>Eubacteriales</taxon>
        <taxon>Oscillospiraceae</taxon>
        <taxon>Qingrenia</taxon>
    </lineage>
</organism>